<dbReference type="InterPro" id="IPR050065">
    <property type="entry name" value="GlmU-like"/>
</dbReference>
<dbReference type="PANTHER" id="PTHR43584">
    <property type="entry name" value="NUCLEOTIDYL TRANSFERASE"/>
    <property type="match status" value="1"/>
</dbReference>
<dbReference type="PANTHER" id="PTHR43584:SF8">
    <property type="entry name" value="N-ACETYLMURAMATE ALPHA-1-PHOSPHATE URIDYLYLTRANSFERASE"/>
    <property type="match status" value="1"/>
</dbReference>
<dbReference type="InterPro" id="IPR029044">
    <property type="entry name" value="Nucleotide-diphossugar_trans"/>
</dbReference>
<sequence length="230" mass="24428">MCDNPTAVMLFAAGFGTRMGALTATQPKPLVQVAGTALIDHTLSWVRQAHIEKIVVNTHYRSAQMADHLAGSDALISHESPDILETGGGLRAALPLLGGGPVFTSNTDAIWKGPNPFETLLDAWNPDIMDALLLCVPPESALGHKGHGDFLIGDDGRLTRGPDVVFGGVQIIKTSGLATIPHKAFSLNELWNMLQPKGKLFGVAYSGQWCDVGSPQGIEVAETLLDKNDV</sequence>
<dbReference type="OrthoDB" id="9788272at2"/>
<keyword evidence="3" id="KW-0460">Magnesium</keyword>
<keyword evidence="2" id="KW-0548">Nucleotidyltransferase</keyword>
<evidence type="ECO:0000259" key="4">
    <source>
        <dbReference type="Pfam" id="PF12804"/>
    </source>
</evidence>
<organism evidence="5 6">
    <name type="scientific">Shimia litoralis</name>
    <dbReference type="NCBI Taxonomy" id="420403"/>
    <lineage>
        <taxon>Bacteria</taxon>
        <taxon>Pseudomonadati</taxon>
        <taxon>Pseudomonadota</taxon>
        <taxon>Alphaproteobacteria</taxon>
        <taxon>Rhodobacterales</taxon>
        <taxon>Roseobacteraceae</taxon>
    </lineage>
</organism>
<evidence type="ECO:0000313" key="6">
    <source>
        <dbReference type="Proteomes" id="UP000306575"/>
    </source>
</evidence>
<evidence type="ECO:0000256" key="1">
    <source>
        <dbReference type="ARBA" id="ARBA00022679"/>
    </source>
</evidence>
<keyword evidence="1 5" id="KW-0808">Transferase</keyword>
<dbReference type="Pfam" id="PF12804">
    <property type="entry name" value="NTP_transf_3"/>
    <property type="match status" value="1"/>
</dbReference>
<reference evidence="5 6" key="1">
    <citation type="submission" date="2019-04" db="EMBL/GenBank/DDBJ databases">
        <title>Genome sequence of Pelagicola litoralis CL-ES2.</title>
        <authorList>
            <person name="Cao J."/>
        </authorList>
    </citation>
    <scope>NUCLEOTIDE SEQUENCE [LARGE SCALE GENOMIC DNA]</scope>
    <source>
        <strain evidence="5 6">CL-ES2</strain>
    </source>
</reference>
<evidence type="ECO:0000256" key="2">
    <source>
        <dbReference type="ARBA" id="ARBA00022695"/>
    </source>
</evidence>
<keyword evidence="6" id="KW-1185">Reference proteome</keyword>
<evidence type="ECO:0000256" key="3">
    <source>
        <dbReference type="ARBA" id="ARBA00022842"/>
    </source>
</evidence>
<dbReference type="AlphaFoldDB" id="A0A4U7N130"/>
<dbReference type="SUPFAM" id="SSF53448">
    <property type="entry name" value="Nucleotide-diphospho-sugar transferases"/>
    <property type="match status" value="1"/>
</dbReference>
<name>A0A4U7N130_9RHOB</name>
<dbReference type="InterPro" id="IPR025877">
    <property type="entry name" value="MobA-like_NTP_Trfase"/>
</dbReference>
<proteinExistence type="predicted"/>
<dbReference type="Proteomes" id="UP000306575">
    <property type="component" value="Unassembled WGS sequence"/>
</dbReference>
<feature type="domain" description="MobA-like NTP transferase" evidence="4">
    <location>
        <begin position="10"/>
        <end position="127"/>
    </location>
</feature>
<dbReference type="Gene3D" id="3.90.550.10">
    <property type="entry name" value="Spore Coat Polysaccharide Biosynthesis Protein SpsA, Chain A"/>
    <property type="match status" value="1"/>
</dbReference>
<dbReference type="GO" id="GO:0016779">
    <property type="term" value="F:nucleotidyltransferase activity"/>
    <property type="evidence" value="ECO:0007669"/>
    <property type="project" value="UniProtKB-KW"/>
</dbReference>
<gene>
    <name evidence="5" type="ORF">FAP39_11360</name>
</gene>
<protein>
    <submittedName>
        <fullName evidence="5">Nucleotidyltransferase family protein</fullName>
    </submittedName>
</protein>
<accession>A0A4U7N130</accession>
<dbReference type="RefSeq" id="WP_138016523.1">
    <property type="nucleotide sequence ID" value="NZ_SULI01000013.1"/>
</dbReference>
<evidence type="ECO:0000313" key="5">
    <source>
        <dbReference type="EMBL" id="TKZ19339.1"/>
    </source>
</evidence>
<dbReference type="CDD" id="cd06422">
    <property type="entry name" value="NTP_transferase_like_1"/>
    <property type="match status" value="1"/>
</dbReference>
<comment type="caution">
    <text evidence="5">The sequence shown here is derived from an EMBL/GenBank/DDBJ whole genome shotgun (WGS) entry which is preliminary data.</text>
</comment>
<dbReference type="EMBL" id="SULI01000013">
    <property type="protein sequence ID" value="TKZ19339.1"/>
    <property type="molecule type" value="Genomic_DNA"/>
</dbReference>